<evidence type="ECO:0000259" key="6">
    <source>
        <dbReference type="PROSITE" id="PS51736"/>
    </source>
</evidence>
<organism evidence="8 9">
    <name type="scientific">Sporomusa ovata</name>
    <dbReference type="NCBI Taxonomy" id="2378"/>
    <lineage>
        <taxon>Bacteria</taxon>
        <taxon>Bacillati</taxon>
        <taxon>Bacillota</taxon>
        <taxon>Negativicutes</taxon>
        <taxon>Selenomonadales</taxon>
        <taxon>Sporomusaceae</taxon>
        <taxon>Sporomusa</taxon>
    </lineage>
</organism>
<name>A0A0U1L654_9FIRM</name>
<dbReference type="InterPro" id="IPR036162">
    <property type="entry name" value="Resolvase-like_N_sf"/>
</dbReference>
<evidence type="ECO:0000256" key="4">
    <source>
        <dbReference type="PIRSR" id="PIRSR606118-50"/>
    </source>
</evidence>
<dbReference type="PROSITE" id="PS51736">
    <property type="entry name" value="RECOMBINASES_3"/>
    <property type="match status" value="1"/>
</dbReference>
<dbReference type="Pfam" id="PF07508">
    <property type="entry name" value="Recombinase"/>
    <property type="match status" value="1"/>
</dbReference>
<accession>A0A0U1L654</accession>
<keyword evidence="2" id="KW-0238">DNA-binding</keyword>
<dbReference type="Proteomes" id="UP000049855">
    <property type="component" value="Unassembled WGS sequence"/>
</dbReference>
<dbReference type="InterPro" id="IPR006119">
    <property type="entry name" value="Resolv_N"/>
</dbReference>
<reference evidence="9" key="1">
    <citation type="submission" date="2015-03" db="EMBL/GenBank/DDBJ databases">
        <authorList>
            <person name="Nijsse Bart"/>
        </authorList>
    </citation>
    <scope>NUCLEOTIDE SEQUENCE [LARGE SCALE GENOMIC DNA]</scope>
</reference>
<dbReference type="AlphaFoldDB" id="A0A0U1L654"/>
<feature type="domain" description="Resolvase/invertase-type recombinase catalytic" evidence="6">
    <location>
        <begin position="2"/>
        <end position="148"/>
    </location>
</feature>
<proteinExistence type="predicted"/>
<dbReference type="InterPro" id="IPR011109">
    <property type="entry name" value="DNA_bind_recombinase_dom"/>
</dbReference>
<feature type="active site" description="O-(5'-phospho-DNA)-serine intermediate" evidence="4 5">
    <location>
        <position position="10"/>
    </location>
</feature>
<dbReference type="RefSeq" id="WP_021170365.1">
    <property type="nucleotide sequence ID" value="NZ_CTRP01000014.1"/>
</dbReference>
<dbReference type="Pfam" id="PF13408">
    <property type="entry name" value="Zn_ribbon_recom"/>
    <property type="match status" value="1"/>
</dbReference>
<dbReference type="PANTHER" id="PTHR30461:SF23">
    <property type="entry name" value="DNA RECOMBINASE-RELATED"/>
    <property type="match status" value="1"/>
</dbReference>
<dbReference type="InterPro" id="IPR006118">
    <property type="entry name" value="Recombinase_CS"/>
</dbReference>
<protein>
    <submittedName>
        <fullName evidence="8">DNA-invertase</fullName>
    </submittedName>
</protein>
<dbReference type="GO" id="GO:0015074">
    <property type="term" value="P:DNA integration"/>
    <property type="evidence" value="ECO:0007669"/>
    <property type="project" value="UniProtKB-KW"/>
</dbReference>
<evidence type="ECO:0000313" key="8">
    <source>
        <dbReference type="EMBL" id="CQR74364.1"/>
    </source>
</evidence>
<dbReference type="SUPFAM" id="SSF53041">
    <property type="entry name" value="Resolvase-like"/>
    <property type="match status" value="1"/>
</dbReference>
<keyword evidence="1" id="KW-0229">DNA integration</keyword>
<gene>
    <name evidence="8" type="ORF">SpAn4DRAFT_0826</name>
</gene>
<dbReference type="GO" id="GO:0003677">
    <property type="term" value="F:DNA binding"/>
    <property type="evidence" value="ECO:0007669"/>
    <property type="project" value="UniProtKB-KW"/>
</dbReference>
<evidence type="ECO:0000256" key="5">
    <source>
        <dbReference type="PROSITE-ProRule" id="PRU10137"/>
    </source>
</evidence>
<sequence>MNAAIYVRVSTDQQAEKGYSIATQLAACRKCACELGATTIEEYVDDGYSAEFIERPNLTKLRKAVKAKEFDLVVFYDPDRMARNLLHQLIIAEEIDKSGAELKFVIVNYDQSPDGRFMFGIRGLLAQLEKEKIKERTMRGKRGKAAKGMVISDTKPFGYRYDAVKSSYAINENEANIVRMIFNFIVINKMGTARICKELNARGIPSPRAKKYWIVSSIYRILTNTLYKGTIYSMRYRYEKIGLHKKKRTLRPESEWIPIPVPAIIDEVTWQAAQKQLQENKDFAKRNSKRDYLLNGLVTCARCGRAMVISHSGCKEHISYYACLSQKSASYAYSGQESCTARQVPTKVLDEYVFNYLLEFYHNPDTLTEHIQAVPEGKDLQQHKAALAQMGNVETELIKQKDTVLRWFRQKMLTENDAESQLQDIGRQLADIAQMKKTYQTELATIAPARSTAEIAAAIKTSFNKGNFTDEEKRVAVRAIIDRVIIERVDNTRGRGSCPQINVQLRLK</sequence>
<feature type="domain" description="Recombinase" evidence="7">
    <location>
        <begin position="156"/>
        <end position="283"/>
    </location>
</feature>
<dbReference type="Gene3D" id="3.90.1750.20">
    <property type="entry name" value="Putative Large Serine Recombinase, Chain B, Domain 2"/>
    <property type="match status" value="1"/>
</dbReference>
<dbReference type="EMBL" id="CTRP01000014">
    <property type="protein sequence ID" value="CQR74364.1"/>
    <property type="molecule type" value="Genomic_DNA"/>
</dbReference>
<dbReference type="InterPro" id="IPR050639">
    <property type="entry name" value="SSR_resolvase"/>
</dbReference>
<dbReference type="Pfam" id="PF00239">
    <property type="entry name" value="Resolvase"/>
    <property type="match status" value="1"/>
</dbReference>
<evidence type="ECO:0000256" key="2">
    <source>
        <dbReference type="ARBA" id="ARBA00023125"/>
    </source>
</evidence>
<dbReference type="Gene3D" id="3.40.50.1390">
    <property type="entry name" value="Resolvase, N-terminal catalytic domain"/>
    <property type="match status" value="1"/>
</dbReference>
<evidence type="ECO:0000313" key="9">
    <source>
        <dbReference type="Proteomes" id="UP000049855"/>
    </source>
</evidence>
<evidence type="ECO:0000256" key="1">
    <source>
        <dbReference type="ARBA" id="ARBA00022908"/>
    </source>
</evidence>
<evidence type="ECO:0000256" key="3">
    <source>
        <dbReference type="ARBA" id="ARBA00023172"/>
    </source>
</evidence>
<dbReference type="CDD" id="cd00338">
    <property type="entry name" value="Ser_Recombinase"/>
    <property type="match status" value="1"/>
</dbReference>
<dbReference type="GO" id="GO:0000150">
    <property type="term" value="F:DNA strand exchange activity"/>
    <property type="evidence" value="ECO:0007669"/>
    <property type="project" value="InterPro"/>
</dbReference>
<dbReference type="PANTHER" id="PTHR30461">
    <property type="entry name" value="DNA-INVERTASE FROM LAMBDOID PROPHAGE"/>
    <property type="match status" value="1"/>
</dbReference>
<dbReference type="InterPro" id="IPR038109">
    <property type="entry name" value="DNA_bind_recomb_sf"/>
</dbReference>
<keyword evidence="3" id="KW-0233">DNA recombination</keyword>
<dbReference type="PROSITE" id="PS00397">
    <property type="entry name" value="RECOMBINASES_1"/>
    <property type="match status" value="1"/>
</dbReference>
<dbReference type="SMART" id="SM00857">
    <property type="entry name" value="Resolvase"/>
    <property type="match status" value="1"/>
</dbReference>
<evidence type="ECO:0000259" key="7">
    <source>
        <dbReference type="PROSITE" id="PS51737"/>
    </source>
</evidence>
<keyword evidence="9" id="KW-1185">Reference proteome</keyword>
<dbReference type="PROSITE" id="PS51737">
    <property type="entry name" value="RECOMBINASE_DNA_BIND"/>
    <property type="match status" value="1"/>
</dbReference>
<dbReference type="InterPro" id="IPR025827">
    <property type="entry name" value="Zn_ribbon_recom_dom"/>
</dbReference>